<dbReference type="EMBL" id="CP014327">
    <property type="protein sequence ID" value="AML50144.1"/>
    <property type="molecule type" value="Genomic_DNA"/>
</dbReference>
<dbReference type="AlphaFoldDB" id="A0A126UVU6"/>
<comment type="similarity">
    <text evidence="1">Belongs to the LysR transcriptional regulatory family.</text>
</comment>
<name>A0A126UVU6_9RHOB</name>
<dbReference type="Pfam" id="PF03466">
    <property type="entry name" value="LysR_substrate"/>
    <property type="match status" value="1"/>
</dbReference>
<dbReference type="PANTHER" id="PTHR30537">
    <property type="entry name" value="HTH-TYPE TRANSCRIPTIONAL REGULATOR"/>
    <property type="match status" value="1"/>
</dbReference>
<dbReference type="InterPro" id="IPR036390">
    <property type="entry name" value="WH_DNA-bd_sf"/>
</dbReference>
<reference evidence="6 7" key="1">
    <citation type="submission" date="2016-02" db="EMBL/GenBank/DDBJ databases">
        <title>Complete genome sequence of Halocynthiibacter arcticus PAMC 20958t from arctic marine sediment.</title>
        <authorList>
            <person name="Lee Y.M."/>
            <person name="Baek K."/>
            <person name="Lee H.K."/>
            <person name="Shin S.C."/>
        </authorList>
    </citation>
    <scope>NUCLEOTIDE SEQUENCE [LARGE SCALE GENOMIC DNA]</scope>
    <source>
        <strain evidence="6">PAMC 20958</strain>
    </source>
</reference>
<evidence type="ECO:0000256" key="4">
    <source>
        <dbReference type="ARBA" id="ARBA00023163"/>
    </source>
</evidence>
<accession>A0A126UVU6</accession>
<dbReference type="Gene3D" id="3.40.190.290">
    <property type="match status" value="1"/>
</dbReference>
<dbReference type="InterPro" id="IPR058163">
    <property type="entry name" value="LysR-type_TF_proteobact-type"/>
</dbReference>
<dbReference type="PANTHER" id="PTHR30537:SF5">
    <property type="entry name" value="HTH-TYPE TRANSCRIPTIONAL ACTIVATOR TTDR-RELATED"/>
    <property type="match status" value="1"/>
</dbReference>
<keyword evidence="7" id="KW-1185">Reference proteome</keyword>
<dbReference type="KEGG" id="hat:RC74_01650"/>
<evidence type="ECO:0000256" key="2">
    <source>
        <dbReference type="ARBA" id="ARBA00023015"/>
    </source>
</evidence>
<keyword evidence="3" id="KW-0238">DNA-binding</keyword>
<dbReference type="SUPFAM" id="SSF46785">
    <property type="entry name" value="Winged helix' DNA-binding domain"/>
    <property type="match status" value="1"/>
</dbReference>
<dbReference type="FunFam" id="3.40.190.290:FF:000001">
    <property type="entry name" value="Transcriptional regulator, LysR family"/>
    <property type="match status" value="1"/>
</dbReference>
<dbReference type="GO" id="GO:0003677">
    <property type="term" value="F:DNA binding"/>
    <property type="evidence" value="ECO:0007669"/>
    <property type="project" value="UniProtKB-KW"/>
</dbReference>
<dbReference type="Proteomes" id="UP000070371">
    <property type="component" value="Chromosome"/>
</dbReference>
<gene>
    <name evidence="6" type="ORF">RC74_01650</name>
</gene>
<dbReference type="CDD" id="cd08422">
    <property type="entry name" value="PBP2_CrgA_like"/>
    <property type="match status" value="1"/>
</dbReference>
<dbReference type="FunFam" id="1.10.10.10:FF:000001">
    <property type="entry name" value="LysR family transcriptional regulator"/>
    <property type="match status" value="1"/>
</dbReference>
<dbReference type="Pfam" id="PF00126">
    <property type="entry name" value="HTH_1"/>
    <property type="match status" value="1"/>
</dbReference>
<evidence type="ECO:0000313" key="7">
    <source>
        <dbReference type="Proteomes" id="UP000070371"/>
    </source>
</evidence>
<evidence type="ECO:0000259" key="5">
    <source>
        <dbReference type="PROSITE" id="PS50931"/>
    </source>
</evidence>
<protein>
    <submittedName>
        <fullName evidence="6">LysR family transcriptional regulator</fullName>
    </submittedName>
</protein>
<organism evidence="6 7">
    <name type="scientific">Falsihalocynthiibacter arcticus</name>
    <dbReference type="NCBI Taxonomy" id="1579316"/>
    <lineage>
        <taxon>Bacteria</taxon>
        <taxon>Pseudomonadati</taxon>
        <taxon>Pseudomonadota</taxon>
        <taxon>Alphaproteobacteria</taxon>
        <taxon>Rhodobacterales</taxon>
        <taxon>Roseobacteraceae</taxon>
        <taxon>Falsihalocynthiibacter</taxon>
    </lineage>
</organism>
<feature type="domain" description="HTH lysR-type" evidence="5">
    <location>
        <begin position="1"/>
        <end position="58"/>
    </location>
</feature>
<evidence type="ECO:0000256" key="3">
    <source>
        <dbReference type="ARBA" id="ARBA00023125"/>
    </source>
</evidence>
<dbReference type="PROSITE" id="PS50931">
    <property type="entry name" value="HTH_LYSR"/>
    <property type="match status" value="1"/>
</dbReference>
<dbReference type="OrthoDB" id="9813056at2"/>
<dbReference type="InterPro" id="IPR036388">
    <property type="entry name" value="WH-like_DNA-bd_sf"/>
</dbReference>
<keyword evidence="2" id="KW-0805">Transcription regulation</keyword>
<dbReference type="Gene3D" id="1.10.10.10">
    <property type="entry name" value="Winged helix-like DNA-binding domain superfamily/Winged helix DNA-binding domain"/>
    <property type="match status" value="1"/>
</dbReference>
<dbReference type="GO" id="GO:0003700">
    <property type="term" value="F:DNA-binding transcription factor activity"/>
    <property type="evidence" value="ECO:0007669"/>
    <property type="project" value="InterPro"/>
</dbReference>
<dbReference type="STRING" id="1579316.RC74_01650"/>
<keyword evidence="4" id="KW-0804">Transcription</keyword>
<dbReference type="InterPro" id="IPR005119">
    <property type="entry name" value="LysR_subst-bd"/>
</dbReference>
<dbReference type="InterPro" id="IPR000847">
    <property type="entry name" value="LysR_HTH_N"/>
</dbReference>
<evidence type="ECO:0000313" key="6">
    <source>
        <dbReference type="EMBL" id="AML50144.1"/>
    </source>
</evidence>
<dbReference type="RefSeq" id="WP_039004478.1">
    <property type="nucleotide sequence ID" value="NZ_CP014327.1"/>
</dbReference>
<sequence>MLLNNIALFLQIVEKGSLTAAGRELRLSSTTVSERLAALEAHFGVVLLNRTTRAISLTEEGRTLVDGAKQVLGEVEDLEARIRFGAQTLSGPIRISAPSNLGRTHISGGITEFLSDHPAISIELLLSDGYVDLVGEGFDMAFRFGPAIDSSLRSKSLGHSRRFVCASPSYLEKHGAPQIPADLKEHNCLVMRFGAKLDNVWQFGPSPLPQIVSVRGNRVANDSALVQQWCLEGHGIILKSELDVSAEIKAGNLVALLENHPPSPTLLQMLFPPSRAQPRRVRALVDKLSHVLQEAEWRKG</sequence>
<evidence type="ECO:0000256" key="1">
    <source>
        <dbReference type="ARBA" id="ARBA00009437"/>
    </source>
</evidence>
<proteinExistence type="inferred from homology"/>
<dbReference type="SUPFAM" id="SSF53850">
    <property type="entry name" value="Periplasmic binding protein-like II"/>
    <property type="match status" value="1"/>
</dbReference>